<evidence type="ECO:0000313" key="2">
    <source>
        <dbReference type="Proteomes" id="UP000224634"/>
    </source>
</evidence>
<protein>
    <submittedName>
        <fullName evidence="1">Uncharacterized protein</fullName>
    </submittedName>
</protein>
<proteinExistence type="predicted"/>
<dbReference type="EMBL" id="PDNA01000113">
    <property type="protein sequence ID" value="PGH12761.1"/>
    <property type="molecule type" value="Genomic_DNA"/>
</dbReference>
<comment type="caution">
    <text evidence="1">The sequence shown here is derived from an EMBL/GenBank/DDBJ whole genome shotgun (WGS) entry which is preliminary data.</text>
</comment>
<evidence type="ECO:0000313" key="1">
    <source>
        <dbReference type="EMBL" id="PGH12761.1"/>
    </source>
</evidence>
<accession>A0A2B7XVH7</accession>
<reference evidence="1 2" key="1">
    <citation type="submission" date="2017-10" db="EMBL/GenBank/DDBJ databases">
        <title>Comparative genomics in systemic dimorphic fungi from Ajellomycetaceae.</title>
        <authorList>
            <person name="Munoz J.F."/>
            <person name="Mcewen J.G."/>
            <person name="Clay O.K."/>
            <person name="Cuomo C.A."/>
        </authorList>
    </citation>
    <scope>NUCLEOTIDE SEQUENCE [LARGE SCALE GENOMIC DNA]</scope>
    <source>
        <strain evidence="1 2">UAMH7299</strain>
    </source>
</reference>
<sequence>MLKLSVVGFGFEIADSENSTFVLRLTVQGDETAPFSWTQAGLKVLAHQQQHEIDRYRQFSGSAAQVPTVPTTVMTLTSPSLCAKSSIGLLPKRSQGCLHYPKRPITASRSELWTHLKEYHKQAHSGAT</sequence>
<dbReference type="Proteomes" id="UP000224634">
    <property type="component" value="Unassembled WGS sequence"/>
</dbReference>
<gene>
    <name evidence="1" type="ORF">AJ80_06585</name>
</gene>
<organism evidence="1 2">
    <name type="scientific">Polytolypa hystricis (strain UAMH7299)</name>
    <dbReference type="NCBI Taxonomy" id="1447883"/>
    <lineage>
        <taxon>Eukaryota</taxon>
        <taxon>Fungi</taxon>
        <taxon>Dikarya</taxon>
        <taxon>Ascomycota</taxon>
        <taxon>Pezizomycotina</taxon>
        <taxon>Eurotiomycetes</taxon>
        <taxon>Eurotiomycetidae</taxon>
        <taxon>Onygenales</taxon>
        <taxon>Onygenales incertae sedis</taxon>
        <taxon>Polytolypa</taxon>
    </lineage>
</organism>
<keyword evidence="2" id="KW-1185">Reference proteome</keyword>
<dbReference type="AlphaFoldDB" id="A0A2B7XVH7"/>
<name>A0A2B7XVH7_POLH7</name>